<feature type="compositionally biased region" description="Basic and acidic residues" evidence="1">
    <location>
        <begin position="101"/>
        <end position="110"/>
    </location>
</feature>
<keyword evidence="2" id="KW-1133">Transmembrane helix</keyword>
<dbReference type="Proteomes" id="UP000037136">
    <property type="component" value="Unassembled WGS sequence"/>
</dbReference>
<dbReference type="EMBL" id="LAZP02000101">
    <property type="protein sequence ID" value="PFH60893.1"/>
    <property type="molecule type" value="Genomic_DNA"/>
</dbReference>
<keyword evidence="4" id="KW-1185">Reference proteome</keyword>
<organism evidence="3 4">
    <name type="scientific">Ophiocordyceps unilateralis</name>
    <name type="common">Zombie-ant fungus</name>
    <name type="synonym">Torrubia unilateralis</name>
    <dbReference type="NCBI Taxonomy" id="268505"/>
    <lineage>
        <taxon>Eukaryota</taxon>
        <taxon>Fungi</taxon>
        <taxon>Dikarya</taxon>
        <taxon>Ascomycota</taxon>
        <taxon>Pezizomycotina</taxon>
        <taxon>Sordariomycetes</taxon>
        <taxon>Hypocreomycetidae</taxon>
        <taxon>Hypocreales</taxon>
        <taxon>Ophiocordycipitaceae</taxon>
        <taxon>Ophiocordyceps</taxon>
    </lineage>
</organism>
<feature type="region of interest" description="Disordered" evidence="1">
    <location>
        <begin position="62"/>
        <end position="113"/>
    </location>
</feature>
<reference evidence="3 4" key="2">
    <citation type="journal article" date="2017" name="Sci. Rep.">
        <title>Ant-infecting Ophiocordyceps genomes reveal a high diversity of potential behavioral manipulation genes and a possible major role for enterotoxins.</title>
        <authorList>
            <person name="de Bekker C."/>
            <person name="Ohm R.A."/>
            <person name="Evans H.C."/>
            <person name="Brachmann A."/>
            <person name="Hughes D.P."/>
        </authorList>
    </citation>
    <scope>NUCLEOTIDE SEQUENCE [LARGE SCALE GENOMIC DNA]</scope>
    <source>
        <strain evidence="3 4">SC16a</strain>
    </source>
</reference>
<evidence type="ECO:0000256" key="2">
    <source>
        <dbReference type="SAM" id="Phobius"/>
    </source>
</evidence>
<keyword evidence="2" id="KW-0812">Transmembrane</keyword>
<gene>
    <name evidence="3" type="ORF">XA68_10138</name>
</gene>
<accession>A0A2A9PJ32</accession>
<feature type="transmembrane region" description="Helical" evidence="2">
    <location>
        <begin position="329"/>
        <end position="355"/>
    </location>
</feature>
<proteinExistence type="predicted"/>
<dbReference type="AlphaFoldDB" id="A0A2A9PJ32"/>
<comment type="caution">
    <text evidence="3">The sequence shown here is derived from an EMBL/GenBank/DDBJ whole genome shotgun (WGS) entry which is preliminary data.</text>
</comment>
<sequence length="629" mass="70976">MRVVTWLLVARAGQATASSRRTEGHSELATEALRQPLALNSTWTSLFSSSNTIQGPKLVLVGDNGQSNHTQEEKVRRQHISEGQSEATTMKLPSTARSRRTREARQKADGSETDYDAVVDAEFRQKEVEYRMRLIQKYRDDQERYLPHYRVFWDQAPLTDVLGGILHKRDEEAQPKALEAMWKTMGKFFEFDQLKDFQDGTLGPRMAKRMEQQRADFVTKTNQLASKTAGKAVKPIPSINPRNVKAWSLKAWAAFGSLLYGYWAYAIGDAVNDVVWHNGTYIEVGAAVASIVPLVGCAANAAADDIARGEFGKVQKVDFAACIAIDSAILIGVAIATAAGTPVAGMIVGMAGLALHIFGRHYLVKWIADQEQRRQAEYLEQRDVLGNMLVKEWIVHVGEQLAQDSRPNSVQGKKLIETFRREAAGATYNAASDLDKVKRALASPTTSADTKKQLEGYVPLIQNDICDALRVMKELSIDSVYNNVRISTHVVKTETYYAVSRAIKEYWKTDYEERTKKVKQILNHKVQNDILPLALSEIENYMDRVMMDCVSNAVKVKVEQRSRSSSALWWEVAAKEKLIPPHPERLLTPDLKVWEDARMKELWKQLRKYELEKNTTIPNMGEFWNEDPA</sequence>
<evidence type="ECO:0000256" key="1">
    <source>
        <dbReference type="SAM" id="MobiDB-lite"/>
    </source>
</evidence>
<evidence type="ECO:0000313" key="3">
    <source>
        <dbReference type="EMBL" id="PFH60893.1"/>
    </source>
</evidence>
<feature type="compositionally biased region" description="Polar residues" evidence="1">
    <location>
        <begin position="81"/>
        <end position="92"/>
    </location>
</feature>
<keyword evidence="2" id="KW-0472">Membrane</keyword>
<protein>
    <submittedName>
        <fullName evidence="3">Uncharacterized protein</fullName>
    </submittedName>
</protein>
<evidence type="ECO:0000313" key="4">
    <source>
        <dbReference type="Proteomes" id="UP000037136"/>
    </source>
</evidence>
<name>A0A2A9PJ32_OPHUN</name>
<reference evidence="3 4" key="1">
    <citation type="journal article" date="2015" name="BMC Genomics">
        <title>Gene expression during zombie ant biting behavior reflects the complexity underlying fungal parasitic behavioral manipulation.</title>
        <authorList>
            <person name="de Bekker C."/>
            <person name="Ohm R.A."/>
            <person name="Loreto R.G."/>
            <person name="Sebastian A."/>
            <person name="Albert I."/>
            <person name="Merrow M."/>
            <person name="Brachmann A."/>
            <person name="Hughes D.P."/>
        </authorList>
    </citation>
    <scope>NUCLEOTIDE SEQUENCE [LARGE SCALE GENOMIC DNA]</scope>
    <source>
        <strain evidence="3 4">SC16a</strain>
    </source>
</reference>